<protein>
    <recommendedName>
        <fullName evidence="3">Lipoprotein</fullName>
    </recommendedName>
</protein>
<dbReference type="AlphaFoldDB" id="A0AB38GE72"/>
<dbReference type="NCBIfam" id="NF045938">
    <property type="entry name" value="MAG3960_fam_LP"/>
    <property type="match status" value="1"/>
</dbReference>
<name>A0AB38GE72_MYCMC</name>
<sequence>MRKLLFILLPTILLPTLTVTSCSSWFKLPRKTPTSYTKNPDYKDNLNKDDKKEIIKNFSYNGITYNLNQEDNINPENVYFANEVLENDAKQFKSYIPDYKKYFYNQVSNALKLDTPDLGAPWFDFPTIAKLSQFVRSLEHFNVVNSYNSSFMLKDKTTKQQLTSEEYNNLVNKILEILKNQNNLIKTINDEEVDFSSINNSKNEKVSDQLPSTLEHRKQEMGFNDTSSNKDYWGTYTETKLESGAIKKEYSETPLKDSKATAFLDGSLKQIPVYLWKLKKIFDFNGNFKNEYFLQREFFEKSSEFNREKQDLNNEISDYFYRNKIKIYAMQKDLWNMLIAYLEFQKAMTTLGNVSDENLSLEKNFKNSKILEAISNFENKLLEYMKLSQLFGWLIDPSKEDLNLQLFPGGTHYSFETDYRQAYIWAYREYHEIIQPLSREFTRTNVDSTFNNTFKNPELEKYYDFIWANIKAIDNVDKPYVLGESEAKTKFNKIIDYYARTFNWKYKKGE</sequence>
<reference evidence="1 2" key="1">
    <citation type="submission" date="2018-05" db="EMBL/GenBank/DDBJ databases">
        <authorList>
            <person name="Falquet L."/>
            <person name="Falquet L."/>
        </authorList>
    </citation>
    <scope>NUCLEOTIDE SEQUENCE [LARGE SCALE GENOMIC DNA]</scope>
    <source>
        <strain evidence="1 2">GM12</strain>
    </source>
</reference>
<gene>
    <name evidence="1" type="ORF">MMC68T_00561</name>
</gene>
<proteinExistence type="predicted"/>
<dbReference type="Proteomes" id="UP000290347">
    <property type="component" value="Chromosome"/>
</dbReference>
<evidence type="ECO:0008006" key="3">
    <source>
        <dbReference type="Google" id="ProtNLM"/>
    </source>
</evidence>
<evidence type="ECO:0000313" key="1">
    <source>
        <dbReference type="EMBL" id="SRX71840.1"/>
    </source>
</evidence>
<dbReference type="RefSeq" id="WP_020862838.1">
    <property type="nucleotide sequence ID" value="NZ_CP012387.1"/>
</dbReference>
<evidence type="ECO:0000313" key="2">
    <source>
        <dbReference type="Proteomes" id="UP000290347"/>
    </source>
</evidence>
<dbReference type="PROSITE" id="PS51257">
    <property type="entry name" value="PROKAR_LIPOPROTEIN"/>
    <property type="match status" value="1"/>
</dbReference>
<accession>A0AB38GE72</accession>
<dbReference type="EMBL" id="LS483515">
    <property type="protein sequence ID" value="SRX71840.1"/>
    <property type="molecule type" value="Genomic_DNA"/>
</dbReference>
<organism evidence="1 2">
    <name type="scientific">Mycoplasma mycoides subsp. capri</name>
    <dbReference type="NCBI Taxonomy" id="40477"/>
    <lineage>
        <taxon>Bacteria</taxon>
        <taxon>Bacillati</taxon>
        <taxon>Mycoplasmatota</taxon>
        <taxon>Mollicutes</taxon>
        <taxon>Mycoplasmataceae</taxon>
        <taxon>Mycoplasma</taxon>
    </lineage>
</organism>